<dbReference type="Proteomes" id="UP001150538">
    <property type="component" value="Unassembled WGS sequence"/>
</dbReference>
<sequence>MGVEHKLNWCRLCMQCLTCPRGSKNVFQQGRCQCPEQILPHHAKDVSERGTTDFRFRSLKPEEVEALILLQRNMPKSYSPDIEPGLRRANLCGTCQQRLRRGVDAITDKPGDRDTHIDFRKRRSIRASIRDMHIKSTTIGGSGSSPRFSSSTSLSGSYNVPPSALGGNYTAGYSGSPMYPVSGGGLTYQPHLHTSSTHPMPASARGSNVLYSNNAPNHLPHPPASATPAFMHQSQGQHNRGYQQHTQHYQSMGVPMVPQRSTPSSSFNGEPGNNNSSHSHHHYGPSTASFRPGASGHHRHGGDINKSPLANSTYSHTVKPLLSTPPHHRYNNGNSGNPLSSSSLSLSTLVISGSGDNANPALSTPASTDISHPSSVEMPSSANKRSIDWDHTSDALTDSPSAGSSATLYSPATKRPLYFSSTPAFRSNTSTKTYRKSSLQRSATTMAASKRWDSGDRSGLVRLIITDQGGNELINQWVNADLIVRDIFYDTYQDAPPELVFADTHRGSIMNSRATVAKLVSLLNPSSSSFGNKSDSKHSGESRSFNDSPVFGSDSLTLTAMLLPRHPAPVWSSVQSSAGTALHTERYPSREMSVEVDDDQYYSNSPSNIPLTAPTKELPEEQAQVGFSTTVTPPNAGFSQDNNAGSNSKIRKLTRYRSTPSISASIGCLPPPSSTITQTNTTPFSASFNVNVPLPSASSSLSSASTLHSGGNTLPPILGNSHPSDTSPTSAGTMTSPSSYSQNTSSGPGAVSKLTNATSTSEGSLVNGLSLKRISSLKQQHTSSHVSSSLQNKVLSTNTTIIGNNSSGIRLAPLIIHPQRSPDFKDPNRTATSAAPQVSGSQPSVIYKNQNSPFFRLAHSRKSETFKSPPQQFRPVITDLLTSTTINGSSTAMTTITEASDSGYESVSPSEQSSNILSRRFRNRRRNSTISISITASSNSSSNSGGSNNGCDGDGGNTNARCSSVDRDISSPRGCAQVASTKTNDGDKPGRHYSDGGNTGIENLSYGITQNNHSSSSSNNKDSTRPLEAITNCQSQKRSSITSESSKTHVNKIQPASVDSPAIAT</sequence>
<feature type="compositionally biased region" description="Low complexity" evidence="1">
    <location>
        <begin position="928"/>
        <end position="951"/>
    </location>
</feature>
<evidence type="ECO:0000256" key="1">
    <source>
        <dbReference type="SAM" id="MobiDB-lite"/>
    </source>
</evidence>
<dbReference type="EMBL" id="JANBPU010000351">
    <property type="protein sequence ID" value="KAJ1912382.1"/>
    <property type="molecule type" value="Genomic_DNA"/>
</dbReference>
<feature type="compositionally biased region" description="Polar residues" evidence="1">
    <location>
        <begin position="753"/>
        <end position="764"/>
    </location>
</feature>
<gene>
    <name evidence="2" type="ORF">H4219_005630</name>
</gene>
<feature type="compositionally biased region" description="Low complexity" evidence="1">
    <location>
        <begin position="736"/>
        <end position="746"/>
    </location>
</feature>
<evidence type="ECO:0000313" key="3">
    <source>
        <dbReference type="Proteomes" id="UP001150538"/>
    </source>
</evidence>
<feature type="region of interest" description="Disordered" evidence="1">
    <location>
        <begin position="697"/>
        <end position="765"/>
    </location>
</feature>
<feature type="region of interest" description="Disordered" evidence="1">
    <location>
        <begin position="899"/>
        <end position="1065"/>
    </location>
</feature>
<comment type="caution">
    <text evidence="2">The sequence shown here is derived from an EMBL/GenBank/DDBJ whole genome shotgun (WGS) entry which is preliminary data.</text>
</comment>
<organism evidence="2 3">
    <name type="scientific">Mycoemilia scoparia</name>
    <dbReference type="NCBI Taxonomy" id="417184"/>
    <lineage>
        <taxon>Eukaryota</taxon>
        <taxon>Fungi</taxon>
        <taxon>Fungi incertae sedis</taxon>
        <taxon>Zoopagomycota</taxon>
        <taxon>Kickxellomycotina</taxon>
        <taxon>Kickxellomycetes</taxon>
        <taxon>Kickxellales</taxon>
        <taxon>Kickxellaceae</taxon>
        <taxon>Mycoemilia</taxon>
    </lineage>
</organism>
<feature type="compositionally biased region" description="Basic and acidic residues" evidence="1">
    <location>
        <begin position="984"/>
        <end position="994"/>
    </location>
</feature>
<feature type="compositionally biased region" description="Polar residues" evidence="1">
    <location>
        <begin position="1000"/>
        <end position="1010"/>
    </location>
</feature>
<feature type="region of interest" description="Disordered" evidence="1">
    <location>
        <begin position="527"/>
        <end position="548"/>
    </location>
</feature>
<feature type="compositionally biased region" description="Polar residues" evidence="1">
    <location>
        <begin position="357"/>
        <end position="384"/>
    </location>
</feature>
<dbReference type="OrthoDB" id="5551505at2759"/>
<accession>A0A9W8DJH4</accession>
<name>A0A9W8DJH4_9FUNG</name>
<feature type="compositionally biased region" description="Polar residues" evidence="1">
    <location>
        <begin position="829"/>
        <end position="845"/>
    </location>
</feature>
<feature type="region of interest" description="Disordered" evidence="1">
    <location>
        <begin position="818"/>
        <end position="845"/>
    </location>
</feature>
<feature type="compositionally biased region" description="Polar residues" evidence="1">
    <location>
        <begin position="721"/>
        <end position="735"/>
    </location>
</feature>
<feature type="compositionally biased region" description="Polar residues" evidence="1">
    <location>
        <begin position="899"/>
        <end position="912"/>
    </location>
</feature>
<feature type="compositionally biased region" description="Polar residues" evidence="1">
    <location>
        <begin position="232"/>
        <end position="250"/>
    </location>
</feature>
<feature type="compositionally biased region" description="Low complexity" evidence="1">
    <location>
        <begin position="144"/>
        <end position="156"/>
    </location>
</feature>
<proteinExistence type="predicted"/>
<feature type="region of interest" description="Disordered" evidence="1">
    <location>
        <begin position="136"/>
        <end position="156"/>
    </location>
</feature>
<feature type="compositionally biased region" description="Polar residues" evidence="1">
    <location>
        <begin position="1031"/>
        <end position="1045"/>
    </location>
</feature>
<keyword evidence="3" id="KW-1185">Reference proteome</keyword>
<protein>
    <submittedName>
        <fullName evidence="2">Uncharacterized protein</fullName>
    </submittedName>
</protein>
<feature type="region of interest" description="Disordered" evidence="1">
    <location>
        <begin position="190"/>
        <end position="343"/>
    </location>
</feature>
<reference evidence="2" key="1">
    <citation type="submission" date="2022-07" db="EMBL/GenBank/DDBJ databases">
        <title>Phylogenomic reconstructions and comparative analyses of Kickxellomycotina fungi.</title>
        <authorList>
            <person name="Reynolds N.K."/>
            <person name="Stajich J.E."/>
            <person name="Barry K."/>
            <person name="Grigoriev I.V."/>
            <person name="Crous P."/>
            <person name="Smith M.E."/>
        </authorList>
    </citation>
    <scope>NUCLEOTIDE SEQUENCE</scope>
    <source>
        <strain evidence="2">NBRC 100468</strain>
    </source>
</reference>
<feature type="compositionally biased region" description="Low complexity" evidence="1">
    <location>
        <begin position="331"/>
        <end position="343"/>
    </location>
</feature>
<feature type="region of interest" description="Disordered" evidence="1">
    <location>
        <begin position="357"/>
        <end position="386"/>
    </location>
</feature>
<dbReference type="AlphaFoldDB" id="A0A9W8DJH4"/>
<feature type="compositionally biased region" description="Polar residues" evidence="1">
    <location>
        <begin position="259"/>
        <end position="272"/>
    </location>
</feature>
<feature type="compositionally biased region" description="Low complexity" evidence="1">
    <location>
        <begin position="1011"/>
        <end position="1020"/>
    </location>
</feature>
<evidence type="ECO:0000313" key="2">
    <source>
        <dbReference type="EMBL" id="KAJ1912382.1"/>
    </source>
</evidence>